<organism evidence="1 2">
    <name type="scientific">Heracleum sosnowskyi</name>
    <dbReference type="NCBI Taxonomy" id="360622"/>
    <lineage>
        <taxon>Eukaryota</taxon>
        <taxon>Viridiplantae</taxon>
        <taxon>Streptophyta</taxon>
        <taxon>Embryophyta</taxon>
        <taxon>Tracheophyta</taxon>
        <taxon>Spermatophyta</taxon>
        <taxon>Magnoliopsida</taxon>
        <taxon>eudicotyledons</taxon>
        <taxon>Gunneridae</taxon>
        <taxon>Pentapetalae</taxon>
        <taxon>asterids</taxon>
        <taxon>campanulids</taxon>
        <taxon>Apiales</taxon>
        <taxon>Apiaceae</taxon>
        <taxon>Apioideae</taxon>
        <taxon>apioid superclade</taxon>
        <taxon>Tordylieae</taxon>
        <taxon>Tordyliinae</taxon>
        <taxon>Heracleum</taxon>
    </lineage>
</organism>
<dbReference type="AlphaFoldDB" id="A0AAD8GXM8"/>
<protein>
    <submittedName>
        <fullName evidence="1">Uncharacterized protein</fullName>
    </submittedName>
</protein>
<dbReference type="PANTHER" id="PTHR31860:SF3">
    <property type="entry name" value="PROTEIN, PUTATIVE (DUF639)-RELATED"/>
    <property type="match status" value="1"/>
</dbReference>
<comment type="caution">
    <text evidence="1">The sequence shown here is derived from an EMBL/GenBank/DDBJ whole genome shotgun (WGS) entry which is preliminary data.</text>
</comment>
<reference evidence="1" key="2">
    <citation type="submission" date="2023-05" db="EMBL/GenBank/DDBJ databases">
        <authorList>
            <person name="Schelkunov M.I."/>
        </authorList>
    </citation>
    <scope>NUCLEOTIDE SEQUENCE</scope>
    <source>
        <strain evidence="1">Hsosn_3</strain>
        <tissue evidence="1">Leaf</tissue>
    </source>
</reference>
<evidence type="ECO:0000313" key="1">
    <source>
        <dbReference type="EMBL" id="KAK1356069.1"/>
    </source>
</evidence>
<evidence type="ECO:0000313" key="2">
    <source>
        <dbReference type="Proteomes" id="UP001237642"/>
    </source>
</evidence>
<name>A0AAD8GXM8_9APIA</name>
<sequence length="251" mass="27987">MPSLSICSTCPNLGNTSCFNFTGVWSLNLGAGGVILVNHRVERRGTTLQTPTTESSVETDLLFVLFKQRVPPPWAAITAFVGGSCNNFASGHSMNQGVVLSKNHVVADMTLIEKAVKTCKEKYRVLEKTQATIDAAMIEGIPSKIDLFKEPALPLTVIAKIFNKLKRWEEPYLTTSFLAITYTLVLRNLLSYLFPAASMLLLKGLKEQGRLGRFFGKVTIRDQPPSKESTRDVEQYLPRLNVNLRYILYVQ</sequence>
<dbReference type="Proteomes" id="UP001237642">
    <property type="component" value="Unassembled WGS sequence"/>
</dbReference>
<dbReference type="PANTHER" id="PTHR31860">
    <property type="entry name" value="HEAT-INDUCIBLE TRANSCRIPTION REPRESSOR (DUF639)-RELATED"/>
    <property type="match status" value="1"/>
</dbReference>
<keyword evidence="2" id="KW-1185">Reference proteome</keyword>
<dbReference type="Pfam" id="PF04842">
    <property type="entry name" value="DUF639"/>
    <property type="match status" value="1"/>
</dbReference>
<proteinExistence type="predicted"/>
<dbReference type="EMBL" id="JAUIZM010000011">
    <property type="protein sequence ID" value="KAK1356069.1"/>
    <property type="molecule type" value="Genomic_DNA"/>
</dbReference>
<dbReference type="InterPro" id="IPR006927">
    <property type="entry name" value="DUF639"/>
</dbReference>
<accession>A0AAD8GXM8</accession>
<gene>
    <name evidence="1" type="ORF">POM88_049325</name>
</gene>
<reference evidence="1" key="1">
    <citation type="submission" date="2023-02" db="EMBL/GenBank/DDBJ databases">
        <title>Genome of toxic invasive species Heracleum sosnowskyi carries increased number of genes despite the absence of recent whole-genome duplications.</title>
        <authorList>
            <person name="Schelkunov M."/>
            <person name="Shtratnikova V."/>
            <person name="Makarenko M."/>
            <person name="Klepikova A."/>
            <person name="Omelchenko D."/>
            <person name="Novikova G."/>
            <person name="Obukhova E."/>
            <person name="Bogdanov V."/>
            <person name="Penin A."/>
            <person name="Logacheva M."/>
        </authorList>
    </citation>
    <scope>NUCLEOTIDE SEQUENCE</scope>
    <source>
        <strain evidence="1">Hsosn_3</strain>
        <tissue evidence="1">Leaf</tissue>
    </source>
</reference>